<evidence type="ECO:0000313" key="6">
    <source>
        <dbReference type="EMBL" id="EWY35777.1"/>
    </source>
</evidence>
<feature type="region of interest" description="Disordered" evidence="4">
    <location>
        <begin position="1"/>
        <end position="20"/>
    </location>
</feature>
<dbReference type="PRINTS" id="PR00313">
    <property type="entry name" value="CABNDNGRPT"/>
</dbReference>
<dbReference type="InterPro" id="IPR018511">
    <property type="entry name" value="Hemolysin-typ_Ca-bd_CS"/>
</dbReference>
<proteinExistence type="predicted"/>
<evidence type="ECO:0000313" key="7">
    <source>
        <dbReference type="Proteomes" id="UP000019486"/>
    </source>
</evidence>
<comment type="subcellular location">
    <subcellularLocation>
        <location evidence="1">Secreted</location>
    </subcellularLocation>
</comment>
<sequence>GNDSLSGGAGNDTLIGGAGTDRLDGGSGADAFDFNATSESVVGSARDVITDFLRGTDRIDLSTIDADTDGTDGNQAFAFIGLSAFTGVDGQLRFDSGLLQADVNGDGVADFEISVVGTTTMAASDFVL</sequence>
<evidence type="ECO:0000256" key="2">
    <source>
        <dbReference type="ARBA" id="ARBA00022525"/>
    </source>
</evidence>
<dbReference type="GO" id="GO:0005509">
    <property type="term" value="F:calcium ion binding"/>
    <property type="evidence" value="ECO:0007669"/>
    <property type="project" value="InterPro"/>
</dbReference>
<comment type="caution">
    <text evidence="6">The sequence shown here is derived from an EMBL/GenBank/DDBJ whole genome shotgun (WGS) entry which is preliminary data.</text>
</comment>
<keyword evidence="3" id="KW-0677">Repeat</keyword>
<name>W9GTL7_9PROT</name>
<keyword evidence="2" id="KW-0964">Secreted</keyword>
<feature type="domain" description="Peptidase M10 serralysin C-terminal" evidence="5">
    <location>
        <begin position="7"/>
        <end position="127"/>
    </location>
</feature>
<keyword evidence="7" id="KW-1185">Reference proteome</keyword>
<evidence type="ECO:0000256" key="4">
    <source>
        <dbReference type="SAM" id="MobiDB-lite"/>
    </source>
</evidence>
<dbReference type="GO" id="GO:0005615">
    <property type="term" value="C:extracellular space"/>
    <property type="evidence" value="ECO:0007669"/>
    <property type="project" value="InterPro"/>
</dbReference>
<dbReference type="EMBL" id="AVFL01000070">
    <property type="protein sequence ID" value="EWY35777.1"/>
    <property type="molecule type" value="Genomic_DNA"/>
</dbReference>
<feature type="non-terminal residue" evidence="6">
    <location>
        <position position="1"/>
    </location>
</feature>
<evidence type="ECO:0000259" key="5">
    <source>
        <dbReference type="Pfam" id="PF08548"/>
    </source>
</evidence>
<dbReference type="PROSITE" id="PS00330">
    <property type="entry name" value="HEMOLYSIN_CALCIUM"/>
    <property type="match status" value="2"/>
</dbReference>
<dbReference type="InterPro" id="IPR013858">
    <property type="entry name" value="Peptidase_M10B_C"/>
</dbReference>
<protein>
    <recommendedName>
        <fullName evidence="5">Peptidase M10 serralysin C-terminal domain-containing protein</fullName>
    </recommendedName>
</protein>
<dbReference type="AlphaFoldDB" id="W9GTL7"/>
<evidence type="ECO:0000256" key="3">
    <source>
        <dbReference type="ARBA" id="ARBA00022737"/>
    </source>
</evidence>
<dbReference type="SUPFAM" id="SSF51120">
    <property type="entry name" value="beta-Roll"/>
    <property type="match status" value="1"/>
</dbReference>
<dbReference type="InterPro" id="IPR011049">
    <property type="entry name" value="Serralysin-like_metalloprot_C"/>
</dbReference>
<reference evidence="6 7" key="1">
    <citation type="submission" date="2013-08" db="EMBL/GenBank/DDBJ databases">
        <title>The genome sequence of Skermanella stibiiresistens.</title>
        <authorList>
            <person name="Zhu W."/>
            <person name="Wang G."/>
        </authorList>
    </citation>
    <scope>NUCLEOTIDE SEQUENCE [LARGE SCALE GENOMIC DNA]</scope>
    <source>
        <strain evidence="6 7">SB22</strain>
    </source>
</reference>
<evidence type="ECO:0000256" key="1">
    <source>
        <dbReference type="ARBA" id="ARBA00004613"/>
    </source>
</evidence>
<organism evidence="6 7">
    <name type="scientific">Skermanella stibiiresistens SB22</name>
    <dbReference type="NCBI Taxonomy" id="1385369"/>
    <lineage>
        <taxon>Bacteria</taxon>
        <taxon>Pseudomonadati</taxon>
        <taxon>Pseudomonadota</taxon>
        <taxon>Alphaproteobacteria</taxon>
        <taxon>Rhodospirillales</taxon>
        <taxon>Azospirillaceae</taxon>
        <taxon>Skermanella</taxon>
    </lineage>
</organism>
<dbReference type="RefSeq" id="WP_037462008.1">
    <property type="nucleotide sequence ID" value="NZ_AVFL01000070.1"/>
</dbReference>
<gene>
    <name evidence="6" type="ORF">N825_34340</name>
</gene>
<dbReference type="Proteomes" id="UP000019486">
    <property type="component" value="Unassembled WGS sequence"/>
</dbReference>
<dbReference type="Pfam" id="PF08548">
    <property type="entry name" value="Peptidase_M10_C"/>
    <property type="match status" value="1"/>
</dbReference>
<dbReference type="STRING" id="1385369.N825_34340"/>
<dbReference type="Gene3D" id="2.150.10.10">
    <property type="entry name" value="Serralysin-like metalloprotease, C-terminal"/>
    <property type="match status" value="1"/>
</dbReference>
<accession>W9GTL7</accession>